<dbReference type="GO" id="GO:0004034">
    <property type="term" value="F:aldose 1-epimerase activity"/>
    <property type="evidence" value="ECO:0007669"/>
    <property type="project" value="UniProtKB-EC"/>
</dbReference>
<name>A0A840AQG0_9HYPH</name>
<organism evidence="1 2">
    <name type="scientific">Kaistia hirudinis</name>
    <dbReference type="NCBI Taxonomy" id="1293440"/>
    <lineage>
        <taxon>Bacteria</taxon>
        <taxon>Pseudomonadati</taxon>
        <taxon>Pseudomonadota</taxon>
        <taxon>Alphaproteobacteria</taxon>
        <taxon>Hyphomicrobiales</taxon>
        <taxon>Kaistiaceae</taxon>
        <taxon>Kaistia</taxon>
    </lineage>
</organism>
<comment type="caution">
    <text evidence="1">The sequence shown here is derived from an EMBL/GenBank/DDBJ whole genome shotgun (WGS) entry which is preliminary data.</text>
</comment>
<dbReference type="InterPro" id="IPR008183">
    <property type="entry name" value="Aldose_1/G6P_1-epimerase"/>
</dbReference>
<dbReference type="GO" id="GO:0005975">
    <property type="term" value="P:carbohydrate metabolic process"/>
    <property type="evidence" value="ECO:0007669"/>
    <property type="project" value="InterPro"/>
</dbReference>
<evidence type="ECO:0000313" key="2">
    <source>
        <dbReference type="Proteomes" id="UP000553963"/>
    </source>
</evidence>
<dbReference type="GO" id="GO:0030246">
    <property type="term" value="F:carbohydrate binding"/>
    <property type="evidence" value="ECO:0007669"/>
    <property type="project" value="InterPro"/>
</dbReference>
<dbReference type="Gene3D" id="2.70.98.10">
    <property type="match status" value="1"/>
</dbReference>
<dbReference type="EC" id="5.1.3.3" evidence="1"/>
<proteinExistence type="predicted"/>
<keyword evidence="1" id="KW-0413">Isomerase</keyword>
<dbReference type="Proteomes" id="UP000553963">
    <property type="component" value="Unassembled WGS sequence"/>
</dbReference>
<reference evidence="1 2" key="1">
    <citation type="submission" date="2020-08" db="EMBL/GenBank/DDBJ databases">
        <title>Genomic Encyclopedia of Type Strains, Phase IV (KMG-IV): sequencing the most valuable type-strain genomes for metagenomic binning, comparative biology and taxonomic classification.</title>
        <authorList>
            <person name="Goeker M."/>
        </authorList>
    </citation>
    <scope>NUCLEOTIDE SEQUENCE [LARGE SCALE GENOMIC DNA]</scope>
    <source>
        <strain evidence="1 2">DSM 25966</strain>
    </source>
</reference>
<dbReference type="CDD" id="cd09021">
    <property type="entry name" value="Aldose_epim_Ec_YphB"/>
    <property type="match status" value="1"/>
</dbReference>
<evidence type="ECO:0000313" key="1">
    <source>
        <dbReference type="EMBL" id="MBB3931654.1"/>
    </source>
</evidence>
<dbReference type="InterPro" id="IPR011013">
    <property type="entry name" value="Gal_mutarotase_sf_dom"/>
</dbReference>
<protein>
    <submittedName>
        <fullName evidence="1">Aldose 1-epimerase</fullName>
        <ecNumber evidence="1">5.1.3.3</ecNumber>
    </submittedName>
</protein>
<accession>A0A840AQG0</accession>
<keyword evidence="2" id="KW-1185">Reference proteome</keyword>
<dbReference type="Pfam" id="PF01263">
    <property type="entry name" value="Aldose_epim"/>
    <property type="match status" value="1"/>
</dbReference>
<sequence>MTSEPNLVTLKAGELSLGLVPEIGGSIAHFRWRGIDLMRPLSPGAAARRDVLAVASFPMVPYANRIDGNRFAFAGRDYVVQTNNSPERFNVHGTGWKSAWTLAAQDGGLAELTLDHHGGDDPYDYRATQIFRLAPEGLVLETTIENTGAEAMPFGFGHHPWFEREEGVTLAFTASAFWLEAPDGVAGDRISLPPELDFTAGAPLPPGWRNNNYGGWDGIAEISWPRRGAGLRMAADPIFGNLMLYADPAKDFFCLEPQTNVPCAFNKAERGERDLGIIVLEPGDRIGGTICFTPFAV</sequence>
<dbReference type="SUPFAM" id="SSF74650">
    <property type="entry name" value="Galactose mutarotase-like"/>
    <property type="match status" value="1"/>
</dbReference>
<gene>
    <name evidence="1" type="ORF">GGR25_002704</name>
</gene>
<dbReference type="InterPro" id="IPR014718">
    <property type="entry name" value="GH-type_carb-bd"/>
</dbReference>
<dbReference type="EMBL" id="JACIDS010000003">
    <property type="protein sequence ID" value="MBB3931654.1"/>
    <property type="molecule type" value="Genomic_DNA"/>
</dbReference>
<dbReference type="AlphaFoldDB" id="A0A840AQG0"/>